<accession>A0A4Z1PMS5</accession>
<organism evidence="3 4">
    <name type="scientific">Venturia nashicola</name>
    <dbReference type="NCBI Taxonomy" id="86259"/>
    <lineage>
        <taxon>Eukaryota</taxon>
        <taxon>Fungi</taxon>
        <taxon>Dikarya</taxon>
        <taxon>Ascomycota</taxon>
        <taxon>Pezizomycotina</taxon>
        <taxon>Dothideomycetes</taxon>
        <taxon>Pleosporomycetidae</taxon>
        <taxon>Venturiales</taxon>
        <taxon>Venturiaceae</taxon>
        <taxon>Venturia</taxon>
    </lineage>
</organism>
<name>A0A4Z1PMS5_9PEZI</name>
<dbReference type="AlphaFoldDB" id="A0A4Z1PMS5"/>
<dbReference type="EMBL" id="SNSC02000001">
    <property type="protein sequence ID" value="TID27469.1"/>
    <property type="molecule type" value="Genomic_DNA"/>
</dbReference>
<keyword evidence="4" id="KW-1185">Reference proteome</keyword>
<evidence type="ECO:0000313" key="4">
    <source>
        <dbReference type="Proteomes" id="UP000298493"/>
    </source>
</evidence>
<evidence type="ECO:0000256" key="1">
    <source>
        <dbReference type="SAM" id="MobiDB-lite"/>
    </source>
</evidence>
<feature type="compositionally biased region" description="Low complexity" evidence="1">
    <location>
        <begin position="57"/>
        <end position="75"/>
    </location>
</feature>
<protein>
    <submittedName>
        <fullName evidence="3">HET-domain-containing protein</fullName>
    </submittedName>
</protein>
<gene>
    <name evidence="3" type="ORF">E6O75_ATG00236</name>
</gene>
<reference evidence="3 4" key="1">
    <citation type="submission" date="2019-04" db="EMBL/GenBank/DDBJ databases">
        <title>High contiguity whole genome sequence and gene annotation resource for two Venturia nashicola isolates.</title>
        <authorList>
            <person name="Prokchorchik M."/>
            <person name="Won K."/>
            <person name="Lee Y."/>
            <person name="Choi E.D."/>
            <person name="Segonzac C."/>
            <person name="Sohn K.H."/>
        </authorList>
    </citation>
    <scope>NUCLEOTIDE SEQUENCE [LARGE SCALE GENOMIC DNA]</scope>
    <source>
        <strain evidence="3 4">PRI2</strain>
    </source>
</reference>
<feature type="signal peptide" evidence="2">
    <location>
        <begin position="1"/>
        <end position="18"/>
    </location>
</feature>
<proteinExistence type="predicted"/>
<sequence length="252" mass="26621">MHIKQVILALCLSSLAFANNHHHKNGTAIDANAAGTCTGTAVAAVGTGTAGRKKHGGTSAASNGTTTAATTGKAGYETNGTKGTSKKSQCKEIDHLTKLTSIVNNATALSEFETKHKFTAAQIDEFKAKAAKATTRLMELQANSTVTRQCAIANAEIKLMKQCKEITRLSKMAALASNTTALRQMQAKKNLTDMEIAKIKDRAKDATVKLTQLQSNTSLVAACQTIKTTGEGKEIKTGKIALIHNPLELLLI</sequence>
<feature type="region of interest" description="Disordered" evidence="1">
    <location>
        <begin position="49"/>
        <end position="84"/>
    </location>
</feature>
<dbReference type="Proteomes" id="UP000298493">
    <property type="component" value="Unassembled WGS sequence"/>
</dbReference>
<comment type="caution">
    <text evidence="3">The sequence shown here is derived from an EMBL/GenBank/DDBJ whole genome shotgun (WGS) entry which is preliminary data.</text>
</comment>
<evidence type="ECO:0000313" key="3">
    <source>
        <dbReference type="EMBL" id="TID27469.1"/>
    </source>
</evidence>
<keyword evidence="2" id="KW-0732">Signal</keyword>
<feature type="chain" id="PRO_5021272414" evidence="2">
    <location>
        <begin position="19"/>
        <end position="252"/>
    </location>
</feature>
<evidence type="ECO:0000256" key="2">
    <source>
        <dbReference type="SAM" id="SignalP"/>
    </source>
</evidence>